<protein>
    <submittedName>
        <fullName evidence="2">Uncharacterized protein</fullName>
    </submittedName>
</protein>
<name>A0A4S8QDN5_9ACTN</name>
<gene>
    <name evidence="2" type="ORF">FAB82_07135</name>
</gene>
<keyword evidence="1" id="KW-0472">Membrane</keyword>
<sequence>MTKSLRGAGSQRRPWVIIAAVSVLIALHSCAEITLLGKAIHETTCAPGDYECEVWVGAYGLFFGAAIVFAVPMLIFAFLIWRREIAVWWVAVVHTGVNMIAAAVKIFTADPGQQPLLPGLFWPVTWIEPADRHASLLILASLGLNCLCLALLVLPRMYQWYREPKLIPTPTM</sequence>
<keyword evidence="1" id="KW-1133">Transmembrane helix</keyword>
<dbReference type="RefSeq" id="WP_136533852.1">
    <property type="nucleotide sequence ID" value="NZ_STGY01000025.1"/>
</dbReference>
<proteinExistence type="predicted"/>
<evidence type="ECO:0000313" key="2">
    <source>
        <dbReference type="EMBL" id="THV42420.1"/>
    </source>
</evidence>
<dbReference type="Proteomes" id="UP000308760">
    <property type="component" value="Unassembled WGS sequence"/>
</dbReference>
<evidence type="ECO:0000313" key="3">
    <source>
        <dbReference type="Proteomes" id="UP000308760"/>
    </source>
</evidence>
<feature type="transmembrane region" description="Helical" evidence="1">
    <location>
        <begin position="134"/>
        <end position="154"/>
    </location>
</feature>
<keyword evidence="3" id="KW-1185">Reference proteome</keyword>
<dbReference type="AlphaFoldDB" id="A0A4S8QDN5"/>
<dbReference type="EMBL" id="STGY01000025">
    <property type="protein sequence ID" value="THV42420.1"/>
    <property type="molecule type" value="Genomic_DNA"/>
</dbReference>
<feature type="transmembrane region" description="Helical" evidence="1">
    <location>
        <begin position="55"/>
        <end position="79"/>
    </location>
</feature>
<organism evidence="2 3">
    <name type="scientific">Glycomyces buryatensis</name>
    <dbReference type="NCBI Taxonomy" id="2570927"/>
    <lineage>
        <taxon>Bacteria</taxon>
        <taxon>Bacillati</taxon>
        <taxon>Actinomycetota</taxon>
        <taxon>Actinomycetes</taxon>
        <taxon>Glycomycetales</taxon>
        <taxon>Glycomycetaceae</taxon>
        <taxon>Glycomyces</taxon>
    </lineage>
</organism>
<reference evidence="3" key="1">
    <citation type="submission" date="2019-04" db="EMBL/GenBank/DDBJ databases">
        <title>Nocardioides xinjiangensis sp. nov.</title>
        <authorList>
            <person name="Liu S."/>
        </authorList>
    </citation>
    <scope>NUCLEOTIDE SEQUENCE [LARGE SCALE GENOMIC DNA]</scope>
    <source>
        <strain evidence="3">18</strain>
    </source>
</reference>
<evidence type="ECO:0000256" key="1">
    <source>
        <dbReference type="SAM" id="Phobius"/>
    </source>
</evidence>
<reference evidence="2 3" key="2">
    <citation type="submission" date="2019-05" db="EMBL/GenBank/DDBJ databases">
        <title>Glycomyces buryatensis sp. nov.</title>
        <authorList>
            <person name="Nikitina E."/>
        </authorList>
    </citation>
    <scope>NUCLEOTIDE SEQUENCE [LARGE SCALE GENOMIC DNA]</scope>
    <source>
        <strain evidence="2 3">18</strain>
    </source>
</reference>
<keyword evidence="1" id="KW-0812">Transmembrane</keyword>
<feature type="transmembrane region" description="Helical" evidence="1">
    <location>
        <begin position="86"/>
        <end position="107"/>
    </location>
</feature>
<comment type="caution">
    <text evidence="2">The sequence shown here is derived from an EMBL/GenBank/DDBJ whole genome shotgun (WGS) entry which is preliminary data.</text>
</comment>
<accession>A0A4S8QDN5</accession>